<dbReference type="AlphaFoldDB" id="A0A9W6FQL9"/>
<proteinExistence type="predicted"/>
<feature type="region of interest" description="Disordered" evidence="1">
    <location>
        <begin position="231"/>
        <end position="266"/>
    </location>
</feature>
<comment type="caution">
    <text evidence="3">The sequence shown here is derived from an EMBL/GenBank/DDBJ whole genome shotgun (WGS) entry which is preliminary data.</text>
</comment>
<organism evidence="3 4">
    <name type="scientific">Agromyces rhizosphaerae</name>
    <dbReference type="NCBI Taxonomy" id="88374"/>
    <lineage>
        <taxon>Bacteria</taxon>
        <taxon>Bacillati</taxon>
        <taxon>Actinomycetota</taxon>
        <taxon>Actinomycetes</taxon>
        <taxon>Micrococcales</taxon>
        <taxon>Microbacteriaceae</taxon>
        <taxon>Agromyces</taxon>
    </lineage>
</organism>
<evidence type="ECO:0000256" key="2">
    <source>
        <dbReference type="SAM" id="SignalP"/>
    </source>
</evidence>
<evidence type="ECO:0000313" key="3">
    <source>
        <dbReference type="EMBL" id="GLI26762.1"/>
    </source>
</evidence>
<feature type="signal peptide" evidence="2">
    <location>
        <begin position="1"/>
        <end position="27"/>
    </location>
</feature>
<feature type="chain" id="PRO_5040740284" description="SDR-like Ig domain-containing protein" evidence="2">
    <location>
        <begin position="28"/>
        <end position="266"/>
    </location>
</feature>
<feature type="compositionally biased region" description="Polar residues" evidence="1">
    <location>
        <begin position="231"/>
        <end position="254"/>
    </location>
</feature>
<dbReference type="Proteomes" id="UP001144396">
    <property type="component" value="Unassembled WGS sequence"/>
</dbReference>
<keyword evidence="4" id="KW-1185">Reference proteome</keyword>
<gene>
    <name evidence="3" type="ORF">ARHIZOSPH14_10040</name>
</gene>
<keyword evidence="2" id="KW-0732">Signal</keyword>
<accession>A0A9W6FQL9</accession>
<sequence length="266" mass="27341">MDRRSVVKAAAWSVPAVAVAASVPAYAASTPNDPCIPATFLDGLEPGTSPSSISFFPSTVMASLSYASSGQGGDSTPGSTGQVAATSTVPPWNYIEIEMVSQLDAGDWVELTITLSVPVVGLSFTLHDIDWVAGAWYDSVSVTPAGYTPTLGANVQGTGTAGDPFRPIGEGDNPISSGLGDVRITYPLSGPVSQVVIHYQAGITGNSGNQHIGLGDLSFENCPEEANLAPQTLQGTSLRSAPTSEPRHQVSSGTPKFVPCDGTEDT</sequence>
<name>A0A9W6FQL9_9MICO</name>
<evidence type="ECO:0000256" key="1">
    <source>
        <dbReference type="SAM" id="MobiDB-lite"/>
    </source>
</evidence>
<reference evidence="3" key="1">
    <citation type="submission" date="2022-12" db="EMBL/GenBank/DDBJ databases">
        <title>Reference genome sequencing for broad-spectrum identification of bacterial and archaeal isolates by mass spectrometry.</title>
        <authorList>
            <person name="Sekiguchi Y."/>
            <person name="Tourlousse D.M."/>
        </authorList>
    </citation>
    <scope>NUCLEOTIDE SEQUENCE</scope>
    <source>
        <strain evidence="3">14</strain>
    </source>
</reference>
<protein>
    <recommendedName>
        <fullName evidence="5">SDR-like Ig domain-containing protein</fullName>
    </recommendedName>
</protein>
<evidence type="ECO:0008006" key="5">
    <source>
        <dbReference type="Google" id="ProtNLM"/>
    </source>
</evidence>
<dbReference type="EMBL" id="BSDP01000001">
    <property type="protein sequence ID" value="GLI26762.1"/>
    <property type="molecule type" value="Genomic_DNA"/>
</dbReference>
<evidence type="ECO:0000313" key="4">
    <source>
        <dbReference type="Proteomes" id="UP001144396"/>
    </source>
</evidence>